<dbReference type="InterPro" id="IPR036116">
    <property type="entry name" value="FN3_sf"/>
</dbReference>
<name>A0A7K1GQW6_9FLAO</name>
<sequence>MKRQTRKVVLGMLASLTMVAISSCSSDDNTIEEKPIVKPAEKATVELAVKDVTETSVTFSVNATNATNVSYYLIKADQNGDAPVITQEEIFSKGTALTSWEAPIEVTDLEDQTKYYIFAAAKNKDGVITLIEQPISATTLQKIDVSIQLSDIDSTHERVIFTITPDGAKTIRYKVVEKTTPELTVDQVLEQGSNIMNVKAPVTLKPKGFKPETEYTIYVAAVSLTGAKLLKTAQAKTKSADDATDDGTIVFTNVEFTSSLEEKAGQKLAYYTLHFKNTKWQARFQLGALSSNADEIKEGKYILSSKRDPGNPGPERIADNFEVIDLQTNQVVKDIDYGDIIVTKENGSYKIAIDMVKLDIKNPRFKGVFQGNPVKK</sequence>
<evidence type="ECO:0000313" key="3">
    <source>
        <dbReference type="EMBL" id="MTH30879.1"/>
    </source>
</evidence>
<feature type="chain" id="PRO_5029869349" description="Fibronectin type-III domain-containing protein" evidence="1">
    <location>
        <begin position="23"/>
        <end position="376"/>
    </location>
</feature>
<accession>A0A7K1GQW6</accession>
<organism evidence="3 4">
    <name type="scientific">Myroides pelagicus</name>
    <dbReference type="NCBI Taxonomy" id="270914"/>
    <lineage>
        <taxon>Bacteria</taxon>
        <taxon>Pseudomonadati</taxon>
        <taxon>Bacteroidota</taxon>
        <taxon>Flavobacteriia</taxon>
        <taxon>Flavobacteriales</taxon>
        <taxon>Flavobacteriaceae</taxon>
        <taxon>Myroides</taxon>
    </lineage>
</organism>
<comment type="caution">
    <text evidence="3">The sequence shown here is derived from an EMBL/GenBank/DDBJ whole genome shotgun (WGS) entry which is preliminary data.</text>
</comment>
<dbReference type="PROSITE" id="PS51257">
    <property type="entry name" value="PROKAR_LIPOPROTEIN"/>
    <property type="match status" value="1"/>
</dbReference>
<dbReference type="InterPro" id="IPR013783">
    <property type="entry name" value="Ig-like_fold"/>
</dbReference>
<feature type="domain" description="Fibronectin type-III" evidence="2">
    <location>
        <begin position="41"/>
        <end position="128"/>
    </location>
</feature>
<evidence type="ECO:0000256" key="1">
    <source>
        <dbReference type="SAM" id="SignalP"/>
    </source>
</evidence>
<feature type="domain" description="Fibronectin type-III" evidence="2">
    <location>
        <begin position="140"/>
        <end position="228"/>
    </location>
</feature>
<evidence type="ECO:0000259" key="2">
    <source>
        <dbReference type="SMART" id="SM00060"/>
    </source>
</evidence>
<keyword evidence="1" id="KW-0732">Signal</keyword>
<protein>
    <recommendedName>
        <fullName evidence="2">Fibronectin type-III domain-containing protein</fullName>
    </recommendedName>
</protein>
<feature type="signal peptide" evidence="1">
    <location>
        <begin position="1"/>
        <end position="22"/>
    </location>
</feature>
<dbReference type="Proteomes" id="UP000488936">
    <property type="component" value="Unassembled WGS sequence"/>
</dbReference>
<dbReference type="SUPFAM" id="SSF49265">
    <property type="entry name" value="Fibronectin type III"/>
    <property type="match status" value="1"/>
</dbReference>
<dbReference type="SMART" id="SM00060">
    <property type="entry name" value="FN3"/>
    <property type="match status" value="2"/>
</dbReference>
<proteinExistence type="predicted"/>
<gene>
    <name evidence="3" type="ORF">GJV77_13420</name>
</gene>
<reference evidence="3 4" key="1">
    <citation type="journal article" date="2006" name="Int. J. Syst. Evol. Microbiol.">
        <title>Myroides pelagicus sp. nov., isolated from seawater in Thailand.</title>
        <authorList>
            <person name="Yoon J."/>
            <person name="Maneerat S."/>
            <person name="Kawai F."/>
            <person name="Yokota A."/>
        </authorList>
    </citation>
    <scope>NUCLEOTIDE SEQUENCE [LARGE SCALE GENOMIC DNA]</scope>
    <source>
        <strain evidence="3 4">SM1T</strain>
    </source>
</reference>
<dbReference type="Gene3D" id="2.60.40.10">
    <property type="entry name" value="Immunoglobulins"/>
    <property type="match status" value="1"/>
</dbReference>
<dbReference type="EMBL" id="WMJY01000046">
    <property type="protein sequence ID" value="MTH30879.1"/>
    <property type="molecule type" value="Genomic_DNA"/>
</dbReference>
<dbReference type="InterPro" id="IPR003961">
    <property type="entry name" value="FN3_dom"/>
</dbReference>
<dbReference type="RefSeq" id="WP_155036851.1">
    <property type="nucleotide sequence ID" value="NZ_JBHTIG010000016.1"/>
</dbReference>
<evidence type="ECO:0000313" key="4">
    <source>
        <dbReference type="Proteomes" id="UP000488936"/>
    </source>
</evidence>
<dbReference type="OrthoDB" id="1432214at2"/>
<keyword evidence="4" id="KW-1185">Reference proteome</keyword>
<dbReference type="AlphaFoldDB" id="A0A7K1GQW6"/>